<dbReference type="InterPro" id="IPR019160">
    <property type="entry name" value="Sec3_CC"/>
</dbReference>
<dbReference type="AlphaFoldDB" id="A0A6G1S3I4"/>
<evidence type="ECO:0000256" key="1">
    <source>
        <dbReference type="ARBA" id="ARBA00006518"/>
    </source>
</evidence>
<evidence type="ECO:0000256" key="5">
    <source>
        <dbReference type="SAM" id="Coils"/>
    </source>
</evidence>
<reference evidence="8" key="1">
    <citation type="submission" date="2018-10" db="EMBL/GenBank/DDBJ databases">
        <title>Transcriptome assembly of Aceria tosichella (Wheat curl mite) Type 2.</title>
        <authorList>
            <person name="Scully E.D."/>
            <person name="Geib S.M."/>
            <person name="Palmer N.A."/>
            <person name="Gupta A.K."/>
            <person name="Sarath G."/>
            <person name="Tatineni S."/>
        </authorList>
    </citation>
    <scope>NUCLEOTIDE SEQUENCE</scope>
    <source>
        <strain evidence="8">LincolnNE</strain>
    </source>
</reference>
<name>A0A6G1S3I4_9ACAR</name>
<evidence type="ECO:0000256" key="2">
    <source>
        <dbReference type="ARBA" id="ARBA00022448"/>
    </source>
</evidence>
<evidence type="ECO:0000259" key="6">
    <source>
        <dbReference type="Pfam" id="PF09763"/>
    </source>
</evidence>
<feature type="domain" description="Exocyst complex component Sec3 C-terminal" evidence="7">
    <location>
        <begin position="186"/>
        <end position="450"/>
    </location>
</feature>
<organism evidence="8">
    <name type="scientific">Aceria tosichella</name>
    <name type="common">wheat curl mite</name>
    <dbReference type="NCBI Taxonomy" id="561515"/>
    <lineage>
        <taxon>Eukaryota</taxon>
        <taxon>Metazoa</taxon>
        <taxon>Ecdysozoa</taxon>
        <taxon>Arthropoda</taxon>
        <taxon>Chelicerata</taxon>
        <taxon>Arachnida</taxon>
        <taxon>Acari</taxon>
        <taxon>Acariformes</taxon>
        <taxon>Trombidiformes</taxon>
        <taxon>Prostigmata</taxon>
        <taxon>Eupodina</taxon>
        <taxon>Eriophyoidea</taxon>
        <taxon>Eriophyidae</taxon>
        <taxon>Eriophyinae</taxon>
        <taxon>Aceriini</taxon>
        <taxon>Aceria</taxon>
    </lineage>
</organism>
<dbReference type="Pfam" id="PF20654">
    <property type="entry name" value="Sec3_C-term"/>
    <property type="match status" value="1"/>
</dbReference>
<evidence type="ECO:0000259" key="7">
    <source>
        <dbReference type="Pfam" id="PF20654"/>
    </source>
</evidence>
<feature type="domain" description="Exocyst complex component Sec3 coiled-coil" evidence="6">
    <location>
        <begin position="37"/>
        <end position="140"/>
    </location>
</feature>
<evidence type="ECO:0000256" key="3">
    <source>
        <dbReference type="ARBA" id="ARBA00022483"/>
    </source>
</evidence>
<accession>A0A6G1S3I4</accession>
<keyword evidence="2" id="KW-0813">Transport</keyword>
<dbReference type="PANTHER" id="PTHR16092:SF14">
    <property type="entry name" value="EXOCYST COMPLEX COMPONENT 1 ISOFORM X1"/>
    <property type="match status" value="1"/>
</dbReference>
<gene>
    <name evidence="8" type="primary">sec3</name>
    <name evidence="8" type="ORF">g.11339</name>
</gene>
<dbReference type="EMBL" id="GGYP01000148">
    <property type="protein sequence ID" value="MDE44919.1"/>
    <property type="molecule type" value="Transcribed_RNA"/>
</dbReference>
<evidence type="ECO:0000256" key="4">
    <source>
        <dbReference type="ARBA" id="ARBA00023054"/>
    </source>
</evidence>
<dbReference type="InterPro" id="IPR048628">
    <property type="entry name" value="Sec3_C"/>
</dbReference>
<dbReference type="GO" id="GO:0006893">
    <property type="term" value="P:Golgi to plasma membrane transport"/>
    <property type="evidence" value="ECO:0007669"/>
    <property type="project" value="TreeGrafter"/>
</dbReference>
<dbReference type="GO" id="GO:0005546">
    <property type="term" value="F:phosphatidylinositol-4,5-bisphosphate binding"/>
    <property type="evidence" value="ECO:0007669"/>
    <property type="project" value="TreeGrafter"/>
</dbReference>
<protein>
    <submittedName>
        <fullName evidence="8">Exocyst complex component 1</fullName>
    </submittedName>
</protein>
<keyword evidence="4 5" id="KW-0175">Coiled coil</keyword>
<feature type="coiled-coil region" evidence="5">
    <location>
        <begin position="55"/>
        <end position="82"/>
    </location>
</feature>
<dbReference type="Pfam" id="PF09763">
    <property type="entry name" value="Sec3_CC"/>
    <property type="match status" value="1"/>
</dbReference>
<dbReference type="GO" id="GO:0006887">
    <property type="term" value="P:exocytosis"/>
    <property type="evidence" value="ECO:0007669"/>
    <property type="project" value="UniProtKB-KW"/>
</dbReference>
<evidence type="ECO:0000313" key="8">
    <source>
        <dbReference type="EMBL" id="MDE44919.1"/>
    </source>
</evidence>
<proteinExistence type="inferred from homology"/>
<sequence length="474" mass="55399">MSSLAEIERLFNKGDYLGASKLADEFRVADCRNVCQNLSGIVDISDAIDHSLAITTSLEDKINSYESEIRNLKSVALQMEEREHAVEVQCKNLEDTCALIDELIENLHIPDQVETILLQSDLNDESSIEHIELALNVLDRVLNYRIDSSLIQMKCVRDQRERAKILKASFRERFYHEYANYLKRSQNGLDSLEFLTRLSRYISTQKRSNQFLLQIYGEVSMKVKRNFDQFMEQKLDTIRRFKQPKQAKCGVLSVVKDFEEFANQVEALFESTGTRRPELDRWYPDMVTELFRIIDSIEHKSTPTEMIRLENYKYLHDLLCSIKVPCLRSKRTEAKMQYESALNAYVTRYFGRPLEKINIFFDGVQAKVAQGVKEEEISFQLAFSKQELRRVLQLVTLKEVRKGLEEMYRHIEKHAFEPKSNLIEVIWHAMQTEFLSQYKAIQSMIERCYPSSNLSLTFTIDNVLQVFSDIAQSH</sequence>
<comment type="similarity">
    <text evidence="1">Belongs to the SEC3 family.</text>
</comment>
<keyword evidence="3" id="KW-0268">Exocytosis</keyword>
<dbReference type="GO" id="GO:0000145">
    <property type="term" value="C:exocyst"/>
    <property type="evidence" value="ECO:0007669"/>
    <property type="project" value="InterPro"/>
</dbReference>
<dbReference type="PANTHER" id="PTHR16092">
    <property type="entry name" value="SEC3/SYNTAXIN-RELATED"/>
    <property type="match status" value="1"/>
</dbReference>
<dbReference type="GO" id="GO:0005886">
    <property type="term" value="C:plasma membrane"/>
    <property type="evidence" value="ECO:0007669"/>
    <property type="project" value="TreeGrafter"/>
</dbReference>